<dbReference type="EMBL" id="UINC01015431">
    <property type="protein sequence ID" value="SVA64983.1"/>
    <property type="molecule type" value="Genomic_DNA"/>
</dbReference>
<evidence type="ECO:0008006" key="3">
    <source>
        <dbReference type="Google" id="ProtNLM"/>
    </source>
</evidence>
<dbReference type="AlphaFoldDB" id="A0A381XL21"/>
<dbReference type="Pfam" id="PF00378">
    <property type="entry name" value="ECH_1"/>
    <property type="match status" value="1"/>
</dbReference>
<dbReference type="PANTHER" id="PTHR43802:SF1">
    <property type="entry name" value="IP11341P-RELATED"/>
    <property type="match status" value="1"/>
</dbReference>
<dbReference type="InterPro" id="IPR029045">
    <property type="entry name" value="ClpP/crotonase-like_dom_sf"/>
</dbReference>
<evidence type="ECO:0000313" key="2">
    <source>
        <dbReference type="EMBL" id="SVA64983.1"/>
    </source>
</evidence>
<organism evidence="2">
    <name type="scientific">marine metagenome</name>
    <dbReference type="NCBI Taxonomy" id="408172"/>
    <lineage>
        <taxon>unclassified sequences</taxon>
        <taxon>metagenomes</taxon>
        <taxon>ecological metagenomes</taxon>
    </lineage>
</organism>
<dbReference type="CDD" id="cd06558">
    <property type="entry name" value="crotonase-like"/>
    <property type="match status" value="1"/>
</dbReference>
<dbReference type="SUPFAM" id="SSF52096">
    <property type="entry name" value="ClpP/crotonase"/>
    <property type="match status" value="1"/>
</dbReference>
<sequence>MSDIIFKEKKNIAILTLSREKTLNAWTSKMRKQICKIFSELKKKKHIKAIIITGSGKKAFCSGQDLNEIKNFKSKNVNQWINEFKQVYIAIRSAEIPVIAAINGVAAGSGFQLALLTDIRVSHAKARFGQVEINSGVVSIIGPWIIEKVLGMSKTIELCLTGQLIDGKEAKKNGIVHYLTERDKVMSMSLKIAKQLSDKPEKAMKFTKKRIWEMFKKDMNDVFEKAKIYHKESFNSGEPQKKSKYFLKK</sequence>
<reference evidence="2" key="1">
    <citation type="submission" date="2018-05" db="EMBL/GenBank/DDBJ databases">
        <authorList>
            <person name="Lanie J.A."/>
            <person name="Ng W.-L."/>
            <person name="Kazmierczak K.M."/>
            <person name="Andrzejewski T.M."/>
            <person name="Davidsen T.M."/>
            <person name="Wayne K.J."/>
            <person name="Tettelin H."/>
            <person name="Glass J.I."/>
            <person name="Rusch D."/>
            <person name="Podicherti R."/>
            <person name="Tsui H.-C.T."/>
            <person name="Winkler M.E."/>
        </authorList>
    </citation>
    <scope>NUCLEOTIDE SEQUENCE</scope>
</reference>
<accession>A0A381XL21</accession>
<protein>
    <recommendedName>
        <fullName evidence="3">Enoyl-CoA hydratase</fullName>
    </recommendedName>
</protein>
<dbReference type="Gene3D" id="3.90.226.10">
    <property type="entry name" value="2-enoyl-CoA Hydratase, Chain A, domain 1"/>
    <property type="match status" value="1"/>
</dbReference>
<gene>
    <name evidence="2" type="ORF">METZ01_LOCUS117837</name>
</gene>
<dbReference type="InterPro" id="IPR001753">
    <property type="entry name" value="Enoyl-CoA_hydra/iso"/>
</dbReference>
<dbReference type="PANTHER" id="PTHR43802">
    <property type="entry name" value="ENOYL-COA HYDRATASE"/>
    <property type="match status" value="1"/>
</dbReference>
<evidence type="ECO:0000256" key="1">
    <source>
        <dbReference type="ARBA" id="ARBA00005254"/>
    </source>
</evidence>
<name>A0A381XL21_9ZZZZ</name>
<proteinExistence type="inferred from homology"/>
<comment type="similarity">
    <text evidence="1">Belongs to the enoyl-CoA hydratase/isomerase family.</text>
</comment>